<dbReference type="PROSITE" id="PS50853">
    <property type="entry name" value="FN3"/>
    <property type="match status" value="1"/>
</dbReference>
<reference evidence="7 9" key="1">
    <citation type="submission" date="2014-07" db="EMBL/GenBank/DDBJ databases">
        <title>Porphyromonadaceae bacterium OUH 308042 = ATCC BAA-2681 = DSM 28342 draft genome.</title>
        <authorList>
            <person name="Sydenham T.V."/>
            <person name="Hasman H."/>
            <person name="Justensen U.S."/>
        </authorList>
    </citation>
    <scope>NUCLEOTIDE SEQUENCE [LARGE SCALE GENOMIC DNA]</scope>
    <source>
        <strain evidence="7 9">OUH 308042</strain>
    </source>
</reference>
<evidence type="ECO:0000313" key="7">
    <source>
        <dbReference type="EMBL" id="KIO47598.1"/>
    </source>
</evidence>
<keyword evidence="2" id="KW-0645">Protease</keyword>
<keyword evidence="4" id="KW-0788">Thiol protease</keyword>
<dbReference type="OrthoDB" id="9774579at2"/>
<evidence type="ECO:0000313" key="9">
    <source>
        <dbReference type="Proteomes" id="UP000031980"/>
    </source>
</evidence>
<dbReference type="Proteomes" id="UP000031937">
    <property type="component" value="Unassembled WGS sequence"/>
</dbReference>
<keyword evidence="9" id="KW-1185">Reference proteome</keyword>
<dbReference type="EMBL" id="JPIU01000013">
    <property type="protein sequence ID" value="KIO47598.1"/>
    <property type="molecule type" value="Genomic_DNA"/>
</dbReference>
<keyword evidence="4" id="KW-0378">Hydrolase</keyword>
<evidence type="ECO:0000259" key="5">
    <source>
        <dbReference type="PROSITE" id="PS50853"/>
    </source>
</evidence>
<dbReference type="Gene3D" id="2.60.40.10">
    <property type="entry name" value="Immunoglobulins"/>
    <property type="match status" value="1"/>
</dbReference>
<reference evidence="6 8" key="2">
    <citation type="submission" date="2014-07" db="EMBL/GenBank/DDBJ databases">
        <title>Porphyromonadaceae bacterium OUH 334697 = ATCC BAA-2682 = DSM 28341 draft genome.</title>
        <authorList>
            <person name="Sydenham T.V."/>
            <person name="Hasman H."/>
            <person name="Justesen U.S."/>
        </authorList>
    </citation>
    <scope>NUCLEOTIDE SEQUENCE [LARGE SCALE GENOMIC DNA]</scope>
    <source>
        <strain evidence="6 8">OUH 334697</strain>
    </source>
</reference>
<dbReference type="GO" id="GO:0008234">
    <property type="term" value="F:cysteine-type peptidase activity"/>
    <property type="evidence" value="ECO:0007669"/>
    <property type="project" value="UniProtKB-KW"/>
</dbReference>
<dbReference type="InterPro" id="IPR050964">
    <property type="entry name" value="Striated_Muscle_Regulatory"/>
</dbReference>
<gene>
    <name evidence="7" type="ORF">BA92_00250</name>
    <name evidence="6" type="ORF">IE90_00035</name>
</gene>
<dbReference type="CDD" id="cd00063">
    <property type="entry name" value="FN3"/>
    <property type="match status" value="1"/>
</dbReference>
<feature type="domain" description="Fibronectin type-III" evidence="5">
    <location>
        <begin position="34"/>
        <end position="127"/>
    </location>
</feature>
<dbReference type="SUPFAM" id="SSF49265">
    <property type="entry name" value="Fibronectin type III"/>
    <property type="match status" value="1"/>
</dbReference>
<name>A0A0C3MLJ0_9PORP</name>
<comment type="similarity">
    <text evidence="1">Belongs to the peptidase C25 family.</text>
</comment>
<dbReference type="PANTHER" id="PTHR13817">
    <property type="entry name" value="TITIN"/>
    <property type="match status" value="1"/>
</dbReference>
<evidence type="ECO:0000256" key="3">
    <source>
        <dbReference type="ARBA" id="ARBA00022737"/>
    </source>
</evidence>
<protein>
    <recommendedName>
        <fullName evidence="5">Fibronectin type-III domain-containing protein</fullName>
    </recommendedName>
</protein>
<evidence type="ECO:0000256" key="4">
    <source>
        <dbReference type="ARBA" id="ARBA00022807"/>
    </source>
</evidence>
<organism evidence="7 9">
    <name type="scientific">Sanguibacteroides justesenii</name>
    <dbReference type="NCBI Taxonomy" id="1547597"/>
    <lineage>
        <taxon>Bacteria</taxon>
        <taxon>Pseudomonadati</taxon>
        <taxon>Bacteroidota</taxon>
        <taxon>Bacteroidia</taxon>
        <taxon>Bacteroidales</taxon>
        <taxon>Porphyromonadaceae</taxon>
        <taxon>Sanguibacteroides</taxon>
    </lineage>
</organism>
<dbReference type="Pfam" id="PF00041">
    <property type="entry name" value="fn3"/>
    <property type="match status" value="1"/>
</dbReference>
<evidence type="ECO:0000256" key="2">
    <source>
        <dbReference type="ARBA" id="ARBA00022670"/>
    </source>
</evidence>
<dbReference type="Proteomes" id="UP000031980">
    <property type="component" value="Unassembled WGS sequence"/>
</dbReference>
<dbReference type="AlphaFoldDB" id="A0A0C3MLJ0"/>
<evidence type="ECO:0000313" key="6">
    <source>
        <dbReference type="EMBL" id="KIO47401.1"/>
    </source>
</evidence>
<proteinExistence type="inferred from homology"/>
<keyword evidence="3" id="KW-0677">Repeat</keyword>
<dbReference type="SMART" id="SM00060">
    <property type="entry name" value="FN3"/>
    <property type="match status" value="1"/>
</dbReference>
<evidence type="ECO:0000313" key="8">
    <source>
        <dbReference type="Proteomes" id="UP000031937"/>
    </source>
</evidence>
<comment type="caution">
    <text evidence="7">The sequence shown here is derived from an EMBL/GenBank/DDBJ whole genome shotgun (WGS) entry which is preliminary data.</text>
</comment>
<dbReference type="InterPro" id="IPR036116">
    <property type="entry name" value="FN3_sf"/>
</dbReference>
<dbReference type="InterPro" id="IPR013783">
    <property type="entry name" value="Ig-like_fold"/>
</dbReference>
<dbReference type="GO" id="GO:0006508">
    <property type="term" value="P:proteolysis"/>
    <property type="evidence" value="ECO:0007669"/>
    <property type="project" value="UniProtKB-KW"/>
</dbReference>
<sequence length="128" mass="13861">MKSKKLKLILTVCIGLTLTIVAAAAVYVLSPPSPPRALRIDDITPTSCKLSFSPPADDGGLPVTDYIIEVKDARLDLSWESYDSVTTTECAIRDRESGSLMKIRVKAKNAAGLSDPSDKIVIRFPKVN</sequence>
<accession>A0A0C3MLJ0</accession>
<dbReference type="RefSeq" id="WP_041501886.1">
    <property type="nucleotide sequence ID" value="NZ_JPIT01000006.1"/>
</dbReference>
<evidence type="ECO:0000256" key="1">
    <source>
        <dbReference type="ARBA" id="ARBA00006067"/>
    </source>
</evidence>
<dbReference type="PANTHER" id="PTHR13817:SF166">
    <property type="entry name" value="NEURONAL IGCAM-RELATED"/>
    <property type="match status" value="1"/>
</dbReference>
<dbReference type="EMBL" id="JPIT01000006">
    <property type="protein sequence ID" value="KIO47401.1"/>
    <property type="molecule type" value="Genomic_DNA"/>
</dbReference>
<dbReference type="InterPro" id="IPR003961">
    <property type="entry name" value="FN3_dom"/>
</dbReference>